<dbReference type="GO" id="GO:0006355">
    <property type="term" value="P:regulation of DNA-templated transcription"/>
    <property type="evidence" value="ECO:0007669"/>
    <property type="project" value="InterPro"/>
</dbReference>
<dbReference type="STRING" id="6265.A0A0B2UR85"/>
<dbReference type="Pfam" id="PF22732">
    <property type="entry name" value="MSL3_chromo-like"/>
    <property type="match status" value="1"/>
</dbReference>
<proteinExistence type="predicted"/>
<keyword evidence="2" id="KW-0156">Chromatin regulator</keyword>
<feature type="domain" description="Chromo" evidence="7">
    <location>
        <begin position="150"/>
        <end position="204"/>
    </location>
</feature>
<dbReference type="InterPro" id="IPR026541">
    <property type="entry name" value="MRG_dom"/>
</dbReference>
<evidence type="ECO:0000313" key="8">
    <source>
        <dbReference type="EMBL" id="KHN71893.1"/>
    </source>
</evidence>
<keyword evidence="4" id="KW-0804">Transcription</keyword>
<dbReference type="InterPro" id="IPR016197">
    <property type="entry name" value="Chromo-like_dom_sf"/>
</dbReference>
<dbReference type="Gene3D" id="1.10.274.30">
    <property type="entry name" value="MRG domain"/>
    <property type="match status" value="1"/>
</dbReference>
<dbReference type="InterPro" id="IPR000953">
    <property type="entry name" value="Chromo/chromo_shadow_dom"/>
</dbReference>
<organism evidence="8 9">
    <name type="scientific">Toxocara canis</name>
    <name type="common">Canine roundworm</name>
    <dbReference type="NCBI Taxonomy" id="6265"/>
    <lineage>
        <taxon>Eukaryota</taxon>
        <taxon>Metazoa</taxon>
        <taxon>Ecdysozoa</taxon>
        <taxon>Nematoda</taxon>
        <taxon>Chromadorea</taxon>
        <taxon>Rhabditida</taxon>
        <taxon>Spirurina</taxon>
        <taxon>Ascaridomorpha</taxon>
        <taxon>Ascaridoidea</taxon>
        <taxon>Toxocaridae</taxon>
        <taxon>Toxocara</taxon>
    </lineage>
</organism>
<dbReference type="InterPro" id="IPR008962">
    <property type="entry name" value="PapD-like_sf"/>
</dbReference>
<dbReference type="Pfam" id="PF05712">
    <property type="entry name" value="MRG"/>
    <property type="match status" value="1"/>
</dbReference>
<accession>A0A0B2UR85</accession>
<comment type="caution">
    <text evidence="8">The sequence shown here is derived from an EMBL/GenBank/DDBJ whole genome shotgun (WGS) entry which is preliminary data.</text>
</comment>
<feature type="compositionally biased region" description="Basic and acidic residues" evidence="6">
    <location>
        <begin position="404"/>
        <end position="418"/>
    </location>
</feature>
<dbReference type="GO" id="GO:0006325">
    <property type="term" value="P:chromatin organization"/>
    <property type="evidence" value="ECO:0007669"/>
    <property type="project" value="UniProtKB-KW"/>
</dbReference>
<keyword evidence="3" id="KW-0805">Transcription regulation</keyword>
<dbReference type="Gene3D" id="2.60.40.10">
    <property type="entry name" value="Immunoglobulins"/>
    <property type="match status" value="1"/>
</dbReference>
<dbReference type="InterPro" id="IPR013783">
    <property type="entry name" value="Ig-like_fold"/>
</dbReference>
<sequence>MPRKENSGGKDTKETEKETFAKSEVACSAIRQFNRRNHSVCSFGVFPPADAPRPAKEAVPPAEASASPADADAAASVGPPSLTAAHAEVNIPAEDGVSAHTLMNRNAARLAFKMKSTNNNKYFPKPAVVAPMISYNPNDKVLCKHLDNLYYEAKIISVEEGADGELLYTVHYQGWNQRHDEKIRRSDTSERFLEYTPANVERAKAEMKDAQARMHQGKKKGRKSASGLEDKRNEGSDSRASTPSEKRGASSSRAASITSDKGAYALSATASVGSRKRRSGQPGSEVERIPDFVRKEEIKIEMPMVLKDILVDDQDMIVRQMYLVRIPARFTVAEIIRQYADYTGTSVEAREYLKLDYTDETQLKSTMVTLIESSLGVQDYFNTALGTQLLYKFERPQYSDLVNEHNAKKDSAKDEPVMKRKRTSDASTSEEAAEIDEAFKPSEYYGFIHLLRLFVRFGSMLSLTSWSPRALQSIVSHVHNFLKFLEVNRHKFFDIETDYEVASPEYQRRVWTT</sequence>
<evidence type="ECO:0000313" key="9">
    <source>
        <dbReference type="Proteomes" id="UP000031036"/>
    </source>
</evidence>
<dbReference type="PANTHER" id="PTHR10880">
    <property type="entry name" value="MORTALITY FACTOR 4-LIKE PROTEIN"/>
    <property type="match status" value="1"/>
</dbReference>
<feature type="compositionally biased region" description="Basic and acidic residues" evidence="6">
    <location>
        <begin position="228"/>
        <end position="237"/>
    </location>
</feature>
<dbReference type="EMBL" id="JPKZ01014295">
    <property type="protein sequence ID" value="KHN71893.1"/>
    <property type="molecule type" value="Genomic_DNA"/>
</dbReference>
<gene>
    <name evidence="8" type="ORF">Tcan_18706</name>
</gene>
<dbReference type="AlphaFoldDB" id="A0A0B2UR85"/>
<feature type="region of interest" description="Disordered" evidence="6">
    <location>
        <begin position="204"/>
        <end position="288"/>
    </location>
</feature>
<evidence type="ECO:0000256" key="6">
    <source>
        <dbReference type="SAM" id="MobiDB-lite"/>
    </source>
</evidence>
<evidence type="ECO:0000256" key="1">
    <source>
        <dbReference type="ARBA" id="ARBA00004123"/>
    </source>
</evidence>
<evidence type="ECO:0000256" key="5">
    <source>
        <dbReference type="ARBA" id="ARBA00023242"/>
    </source>
</evidence>
<evidence type="ECO:0000256" key="3">
    <source>
        <dbReference type="ARBA" id="ARBA00023015"/>
    </source>
</evidence>
<dbReference type="SUPFAM" id="SSF49354">
    <property type="entry name" value="PapD-like"/>
    <property type="match status" value="1"/>
</dbReference>
<dbReference type="SMART" id="SM00298">
    <property type="entry name" value="CHROMO"/>
    <property type="match status" value="1"/>
</dbReference>
<dbReference type="Gene3D" id="2.30.30.140">
    <property type="match status" value="1"/>
</dbReference>
<evidence type="ECO:0000259" key="7">
    <source>
        <dbReference type="SMART" id="SM00298"/>
    </source>
</evidence>
<evidence type="ECO:0000256" key="4">
    <source>
        <dbReference type="ARBA" id="ARBA00023163"/>
    </source>
</evidence>
<dbReference type="OMA" id="HKFFDIE"/>
<evidence type="ECO:0000256" key="2">
    <source>
        <dbReference type="ARBA" id="ARBA00022853"/>
    </source>
</evidence>
<keyword evidence="5" id="KW-0539">Nucleus</keyword>
<name>A0A0B2UR85_TOXCA</name>
<dbReference type="GO" id="GO:0005634">
    <property type="term" value="C:nucleus"/>
    <property type="evidence" value="ECO:0007669"/>
    <property type="project" value="UniProtKB-SubCell"/>
</dbReference>
<reference evidence="8 9" key="1">
    <citation type="submission" date="2014-11" db="EMBL/GenBank/DDBJ databases">
        <title>Genetic blueprint of the zoonotic pathogen Toxocara canis.</title>
        <authorList>
            <person name="Zhu X.-Q."/>
            <person name="Korhonen P.K."/>
            <person name="Cai H."/>
            <person name="Young N.D."/>
            <person name="Nejsum P."/>
            <person name="von Samson-Himmelstjerna G."/>
            <person name="Boag P.R."/>
            <person name="Tan P."/>
            <person name="Li Q."/>
            <person name="Min J."/>
            <person name="Yang Y."/>
            <person name="Wang X."/>
            <person name="Fang X."/>
            <person name="Hall R.S."/>
            <person name="Hofmann A."/>
            <person name="Sternberg P.W."/>
            <person name="Jex A.R."/>
            <person name="Gasser R.B."/>
        </authorList>
    </citation>
    <scope>NUCLEOTIDE SEQUENCE [LARGE SCALE GENOMIC DNA]</scope>
    <source>
        <strain evidence="8">PN_DK_2014</strain>
    </source>
</reference>
<dbReference type="OrthoDB" id="124855at2759"/>
<feature type="region of interest" description="Disordered" evidence="6">
    <location>
        <begin position="1"/>
        <end position="24"/>
    </location>
</feature>
<feature type="region of interest" description="Disordered" evidence="6">
    <location>
        <begin position="404"/>
        <end position="426"/>
    </location>
</feature>
<feature type="compositionally biased region" description="Low complexity" evidence="6">
    <location>
        <begin position="57"/>
        <end position="78"/>
    </location>
</feature>
<dbReference type="InterPro" id="IPR008676">
    <property type="entry name" value="MRG"/>
</dbReference>
<feature type="compositionally biased region" description="Basic and acidic residues" evidence="6">
    <location>
        <begin position="1"/>
        <end position="21"/>
    </location>
</feature>
<protein>
    <submittedName>
        <fullName evidence="8">Mortality factor 4-like protein 1</fullName>
    </submittedName>
</protein>
<keyword evidence="9" id="KW-1185">Reference proteome</keyword>
<dbReference type="SUPFAM" id="SSF54160">
    <property type="entry name" value="Chromo domain-like"/>
    <property type="match status" value="1"/>
</dbReference>
<dbReference type="InterPro" id="IPR038217">
    <property type="entry name" value="MRG_C_sf"/>
</dbReference>
<dbReference type="GO" id="GO:0035267">
    <property type="term" value="C:NuA4 histone acetyltransferase complex"/>
    <property type="evidence" value="ECO:0007669"/>
    <property type="project" value="TreeGrafter"/>
</dbReference>
<dbReference type="PANTHER" id="PTHR10880:SF48">
    <property type="entry name" value="MORTALITY FACTOR 4 LIKE 2"/>
    <property type="match status" value="1"/>
</dbReference>
<dbReference type="PROSITE" id="PS51640">
    <property type="entry name" value="MRG"/>
    <property type="match status" value="1"/>
</dbReference>
<comment type="subcellular location">
    <subcellularLocation>
        <location evidence="1">Nucleus</location>
    </subcellularLocation>
</comment>
<feature type="compositionally biased region" description="Polar residues" evidence="6">
    <location>
        <begin position="238"/>
        <end position="259"/>
    </location>
</feature>
<dbReference type="InterPro" id="IPR053820">
    <property type="entry name" value="MSL3_chromo-like"/>
</dbReference>
<dbReference type="Proteomes" id="UP000031036">
    <property type="component" value="Unassembled WGS sequence"/>
</dbReference>
<feature type="region of interest" description="Disordered" evidence="6">
    <location>
        <begin position="52"/>
        <end position="78"/>
    </location>
</feature>